<dbReference type="PROSITE" id="PS50067">
    <property type="entry name" value="KINESIN_MOTOR_2"/>
    <property type="match status" value="1"/>
</dbReference>
<dbReference type="InterPro" id="IPR036961">
    <property type="entry name" value="Kinesin_motor_dom_sf"/>
</dbReference>
<dbReference type="AlphaFoldDB" id="A0A9J6D6N5"/>
<dbReference type="InterPro" id="IPR027417">
    <property type="entry name" value="P-loop_NTPase"/>
</dbReference>
<name>A0A9J6D6N5_RHIMP</name>
<sequence>MAPLPNRKQRFADTAQSAPKRRRTGDNPPSPWARVNVAVRVRLLNERESETSSIVRIVDDRCLVFYRKAEAEPSYFQGQWACGGLVNVSKDQAFMFDQVFHEDKDNECVFQHTNKEMLTTFVDGCNCSVFAYSATGAGKTFTMDRGVSRSGLPDGQRDLPAR</sequence>
<dbReference type="Proteomes" id="UP000821866">
    <property type="component" value="Chromosome 9"/>
</dbReference>
<dbReference type="Gene3D" id="3.40.850.10">
    <property type="entry name" value="Kinesin motor domain"/>
    <property type="match status" value="1"/>
</dbReference>
<organism evidence="8 9">
    <name type="scientific">Rhipicephalus microplus</name>
    <name type="common">Cattle tick</name>
    <name type="synonym">Boophilus microplus</name>
    <dbReference type="NCBI Taxonomy" id="6941"/>
    <lineage>
        <taxon>Eukaryota</taxon>
        <taxon>Metazoa</taxon>
        <taxon>Ecdysozoa</taxon>
        <taxon>Arthropoda</taxon>
        <taxon>Chelicerata</taxon>
        <taxon>Arachnida</taxon>
        <taxon>Acari</taxon>
        <taxon>Parasitiformes</taxon>
        <taxon>Ixodida</taxon>
        <taxon>Ixodoidea</taxon>
        <taxon>Ixodidae</taxon>
        <taxon>Rhipicephalinae</taxon>
        <taxon>Rhipicephalus</taxon>
        <taxon>Boophilus</taxon>
    </lineage>
</organism>
<dbReference type="GO" id="GO:0003777">
    <property type="term" value="F:microtubule motor activity"/>
    <property type="evidence" value="ECO:0007669"/>
    <property type="project" value="InterPro"/>
</dbReference>
<evidence type="ECO:0000256" key="1">
    <source>
        <dbReference type="ARBA" id="ARBA00004245"/>
    </source>
</evidence>
<dbReference type="EMBL" id="JABSTU010000011">
    <property type="protein sequence ID" value="KAH8009720.1"/>
    <property type="molecule type" value="Genomic_DNA"/>
</dbReference>
<keyword evidence="4" id="KW-0206">Cytoskeleton</keyword>
<dbReference type="SUPFAM" id="SSF52540">
    <property type="entry name" value="P-loop containing nucleoside triphosphate hydrolases"/>
    <property type="match status" value="1"/>
</dbReference>
<keyword evidence="3" id="KW-0067">ATP-binding</keyword>
<evidence type="ECO:0000256" key="2">
    <source>
        <dbReference type="ARBA" id="ARBA00022741"/>
    </source>
</evidence>
<reference evidence="8" key="1">
    <citation type="journal article" date="2020" name="Cell">
        <title>Large-Scale Comparative Analyses of Tick Genomes Elucidate Their Genetic Diversity and Vector Capacities.</title>
        <authorList>
            <consortium name="Tick Genome and Microbiome Consortium (TIGMIC)"/>
            <person name="Jia N."/>
            <person name="Wang J."/>
            <person name="Shi W."/>
            <person name="Du L."/>
            <person name="Sun Y."/>
            <person name="Zhan W."/>
            <person name="Jiang J.F."/>
            <person name="Wang Q."/>
            <person name="Zhang B."/>
            <person name="Ji P."/>
            <person name="Bell-Sakyi L."/>
            <person name="Cui X.M."/>
            <person name="Yuan T.T."/>
            <person name="Jiang B.G."/>
            <person name="Yang W.F."/>
            <person name="Lam T.T."/>
            <person name="Chang Q.C."/>
            <person name="Ding S.J."/>
            <person name="Wang X.J."/>
            <person name="Zhu J.G."/>
            <person name="Ruan X.D."/>
            <person name="Zhao L."/>
            <person name="Wei J.T."/>
            <person name="Ye R.Z."/>
            <person name="Que T.C."/>
            <person name="Du C.H."/>
            <person name="Zhou Y.H."/>
            <person name="Cheng J.X."/>
            <person name="Dai P.F."/>
            <person name="Guo W.B."/>
            <person name="Han X.H."/>
            <person name="Huang E.J."/>
            <person name="Li L.F."/>
            <person name="Wei W."/>
            <person name="Gao Y.C."/>
            <person name="Liu J.Z."/>
            <person name="Shao H.Z."/>
            <person name="Wang X."/>
            <person name="Wang C.C."/>
            <person name="Yang T.C."/>
            <person name="Huo Q.B."/>
            <person name="Li W."/>
            <person name="Chen H.Y."/>
            <person name="Chen S.E."/>
            <person name="Zhou L.G."/>
            <person name="Ni X.B."/>
            <person name="Tian J.H."/>
            <person name="Sheng Y."/>
            <person name="Liu T."/>
            <person name="Pan Y.S."/>
            <person name="Xia L.Y."/>
            <person name="Li J."/>
            <person name="Zhao F."/>
            <person name="Cao W.C."/>
        </authorList>
    </citation>
    <scope>NUCLEOTIDE SEQUENCE</scope>
    <source>
        <strain evidence="8">Rmic-2018</strain>
    </source>
</reference>
<evidence type="ECO:0000313" key="9">
    <source>
        <dbReference type="Proteomes" id="UP000821866"/>
    </source>
</evidence>
<dbReference type="GO" id="GO:0005524">
    <property type="term" value="F:ATP binding"/>
    <property type="evidence" value="ECO:0007669"/>
    <property type="project" value="UniProtKB-KW"/>
</dbReference>
<dbReference type="InterPro" id="IPR027640">
    <property type="entry name" value="Kinesin-like_fam"/>
</dbReference>
<comment type="subcellular location">
    <subcellularLocation>
        <location evidence="1">Cytoplasm</location>
        <location evidence="1">Cytoskeleton</location>
    </subcellularLocation>
</comment>
<dbReference type="GO" id="GO:0008017">
    <property type="term" value="F:microtubule binding"/>
    <property type="evidence" value="ECO:0007669"/>
    <property type="project" value="InterPro"/>
</dbReference>
<dbReference type="GO" id="GO:0007018">
    <property type="term" value="P:microtubule-based movement"/>
    <property type="evidence" value="ECO:0007669"/>
    <property type="project" value="InterPro"/>
</dbReference>
<evidence type="ECO:0000259" key="7">
    <source>
        <dbReference type="PROSITE" id="PS50067"/>
    </source>
</evidence>
<reference evidence="8" key="2">
    <citation type="submission" date="2021-09" db="EMBL/GenBank/DDBJ databases">
        <authorList>
            <person name="Jia N."/>
            <person name="Wang J."/>
            <person name="Shi W."/>
            <person name="Du L."/>
            <person name="Sun Y."/>
            <person name="Zhan W."/>
            <person name="Jiang J."/>
            <person name="Wang Q."/>
            <person name="Zhang B."/>
            <person name="Ji P."/>
            <person name="Sakyi L.B."/>
            <person name="Cui X."/>
            <person name="Yuan T."/>
            <person name="Jiang B."/>
            <person name="Yang W."/>
            <person name="Lam T.T.-Y."/>
            <person name="Chang Q."/>
            <person name="Ding S."/>
            <person name="Wang X."/>
            <person name="Zhu J."/>
            <person name="Ruan X."/>
            <person name="Zhao L."/>
            <person name="Wei J."/>
            <person name="Que T."/>
            <person name="Du C."/>
            <person name="Cheng J."/>
            <person name="Dai P."/>
            <person name="Han X."/>
            <person name="Huang E."/>
            <person name="Gao Y."/>
            <person name="Liu J."/>
            <person name="Shao H."/>
            <person name="Ye R."/>
            <person name="Li L."/>
            <person name="Wei W."/>
            <person name="Wang X."/>
            <person name="Wang C."/>
            <person name="Huo Q."/>
            <person name="Li W."/>
            <person name="Guo W."/>
            <person name="Chen H."/>
            <person name="Chen S."/>
            <person name="Zhou L."/>
            <person name="Zhou L."/>
            <person name="Ni X."/>
            <person name="Tian J."/>
            <person name="Zhou Y."/>
            <person name="Sheng Y."/>
            <person name="Liu T."/>
            <person name="Pan Y."/>
            <person name="Xia L."/>
            <person name="Li J."/>
            <person name="Zhao F."/>
            <person name="Cao W."/>
        </authorList>
    </citation>
    <scope>NUCLEOTIDE SEQUENCE</scope>
    <source>
        <strain evidence="8">Rmic-2018</strain>
        <tissue evidence="8">Larvae</tissue>
    </source>
</reference>
<dbReference type="VEuPathDB" id="VectorBase:LOC119177997"/>
<protein>
    <recommendedName>
        <fullName evidence="7">Kinesin motor domain-containing protein</fullName>
    </recommendedName>
</protein>
<evidence type="ECO:0000256" key="5">
    <source>
        <dbReference type="PROSITE-ProRule" id="PRU00283"/>
    </source>
</evidence>
<evidence type="ECO:0000256" key="6">
    <source>
        <dbReference type="SAM" id="MobiDB-lite"/>
    </source>
</evidence>
<dbReference type="InterPro" id="IPR001752">
    <property type="entry name" value="Kinesin_motor_dom"/>
</dbReference>
<feature type="domain" description="Kinesin motor" evidence="7">
    <location>
        <begin position="34"/>
        <end position="162"/>
    </location>
</feature>
<evidence type="ECO:0000256" key="4">
    <source>
        <dbReference type="ARBA" id="ARBA00023212"/>
    </source>
</evidence>
<comment type="caution">
    <text evidence="5">Lacks conserved residue(s) required for the propagation of feature annotation.</text>
</comment>
<dbReference type="PANTHER" id="PTHR47968">
    <property type="entry name" value="CENTROMERE PROTEIN E"/>
    <property type="match status" value="1"/>
</dbReference>
<accession>A0A9J6D6N5</accession>
<feature type="region of interest" description="Disordered" evidence="6">
    <location>
        <begin position="1"/>
        <end position="31"/>
    </location>
</feature>
<evidence type="ECO:0000313" key="8">
    <source>
        <dbReference type="EMBL" id="KAH8009720.1"/>
    </source>
</evidence>
<keyword evidence="2" id="KW-0547">Nucleotide-binding</keyword>
<evidence type="ECO:0000256" key="3">
    <source>
        <dbReference type="ARBA" id="ARBA00022840"/>
    </source>
</evidence>
<comment type="caution">
    <text evidence="8">The sequence shown here is derived from an EMBL/GenBank/DDBJ whole genome shotgun (WGS) entry which is preliminary data.</text>
</comment>
<dbReference type="Pfam" id="PF00225">
    <property type="entry name" value="Kinesin"/>
    <property type="match status" value="1"/>
</dbReference>
<proteinExistence type="inferred from homology"/>
<dbReference type="PANTHER" id="PTHR47968:SF65">
    <property type="entry name" value="KINESIN MOTOR DOMAIN-CONTAINING PROTEIN"/>
    <property type="match status" value="1"/>
</dbReference>
<keyword evidence="9" id="KW-1185">Reference proteome</keyword>
<comment type="similarity">
    <text evidence="5">Belongs to the TRAFAC class myosin-kinesin ATPase superfamily. Kinesin family.</text>
</comment>
<gene>
    <name evidence="8" type="ORF">HPB51_019031</name>
</gene>
<dbReference type="GO" id="GO:0015630">
    <property type="term" value="C:microtubule cytoskeleton"/>
    <property type="evidence" value="ECO:0007669"/>
    <property type="project" value="UniProtKB-ARBA"/>
</dbReference>
<keyword evidence="4" id="KW-0963">Cytoplasm</keyword>